<dbReference type="AlphaFoldDB" id="K0S4K6"/>
<feature type="compositionally biased region" description="Gly residues" evidence="2">
    <location>
        <begin position="800"/>
        <end position="810"/>
    </location>
</feature>
<evidence type="ECO:0000256" key="2">
    <source>
        <dbReference type="SAM" id="MobiDB-lite"/>
    </source>
</evidence>
<evidence type="ECO:0000313" key="3">
    <source>
        <dbReference type="EMBL" id="EJK59749.1"/>
    </source>
</evidence>
<organism evidence="3 4">
    <name type="scientific">Thalassiosira oceanica</name>
    <name type="common">Marine diatom</name>
    <dbReference type="NCBI Taxonomy" id="159749"/>
    <lineage>
        <taxon>Eukaryota</taxon>
        <taxon>Sar</taxon>
        <taxon>Stramenopiles</taxon>
        <taxon>Ochrophyta</taxon>
        <taxon>Bacillariophyta</taxon>
        <taxon>Coscinodiscophyceae</taxon>
        <taxon>Thalassiosirophycidae</taxon>
        <taxon>Thalassiosirales</taxon>
        <taxon>Thalassiosiraceae</taxon>
        <taxon>Thalassiosira</taxon>
    </lineage>
</organism>
<evidence type="ECO:0000313" key="4">
    <source>
        <dbReference type="Proteomes" id="UP000266841"/>
    </source>
</evidence>
<feature type="region of interest" description="Disordered" evidence="2">
    <location>
        <begin position="309"/>
        <end position="347"/>
    </location>
</feature>
<sequence>MANLNDLDLSFEIGSDGAGSVAGGGVADGAGGAGGGDLGDPSHAAPRRRAGLTEFNKIHVPLNQRGQGSNTAPSRTSQDVGTATGTTPSGWTDYADSLDLNGDALTQTGRDGASVSTTARPLLHVDTNAGTARLSDNDLMAKYNGQFPEGATMDEVMEFLALKHEGDRNADYYPTVDKSGVSLVAVPEDTSKLAYHSCGAGHNQISLRPAADRGSRIPLNPADYPGGVFRVQSRHNRGDYRAALKDEKYSIALGDLRHNQAVWEMIRDGTRLPANDWAALLGHCVVQVDASEAGVPGSPAGLQEAAEALKAQTTREVPGVDVTSPRSADGRPSGFGRPPANPEEQEAGLRDALRDLDSRLRSMEDGLSLDEGAAPLGETVQGLQSAVPGIVQALSALASVPQGDDVMGGIIRLVSKVDTLARDRTNLSELSTRVNDAVAEARVSAQQARRPSANGVASPRPSTPERPPTAEISDLVLRLSRVELALRDGPPFDVGSLNLGSVPDVKAWGQSGGYPNVMVAHLFFDAHSALGSLRSNVVDVGAIERAEIHSTRVGRDAHVNVYGSTFVAPIPEILASKKGAAEGNQVNPFRASSFEEWDKMDGLNGLKPELENKLAAFRMDATARITAALSNFPQALNLAMLLLNRTLNFLSALFARINSLFATLATRISGGQTVTKAQKAVLWQLCVDLLKTIFLKVHEKRVSGRDAHALPPFEANSVLIYVTLLAHKKMDEFEKALFTGHDDFQNTYNEFIVVNAAQKVDVDAVRATAASQDVKIKALENEVATLKRLVGRLTNEAFNGGDGGGGAPGGGKKKNNKKKNKAAEDAAEEE</sequence>
<feature type="compositionally biased region" description="Polar residues" evidence="2">
    <location>
        <begin position="64"/>
        <end position="90"/>
    </location>
</feature>
<feature type="region of interest" description="Disordered" evidence="2">
    <location>
        <begin position="442"/>
        <end position="470"/>
    </location>
</feature>
<evidence type="ECO:0000256" key="1">
    <source>
        <dbReference type="SAM" id="Coils"/>
    </source>
</evidence>
<feature type="region of interest" description="Disordered" evidence="2">
    <location>
        <begin position="54"/>
        <end position="95"/>
    </location>
</feature>
<keyword evidence="1" id="KW-0175">Coiled coil</keyword>
<keyword evidence="4" id="KW-1185">Reference proteome</keyword>
<feature type="region of interest" description="Disordered" evidence="2">
    <location>
        <begin position="797"/>
        <end position="830"/>
    </location>
</feature>
<comment type="caution">
    <text evidence="3">The sequence shown here is derived from an EMBL/GenBank/DDBJ whole genome shotgun (WGS) entry which is preliminary data.</text>
</comment>
<gene>
    <name evidence="3" type="ORF">THAOC_19993</name>
</gene>
<name>K0S4K6_THAOC</name>
<reference evidence="3 4" key="1">
    <citation type="journal article" date="2012" name="Genome Biol.">
        <title>Genome and low-iron response of an oceanic diatom adapted to chronic iron limitation.</title>
        <authorList>
            <person name="Lommer M."/>
            <person name="Specht M."/>
            <person name="Roy A.S."/>
            <person name="Kraemer L."/>
            <person name="Andreson R."/>
            <person name="Gutowska M.A."/>
            <person name="Wolf J."/>
            <person name="Bergner S.V."/>
            <person name="Schilhabel M.B."/>
            <person name="Klostermeier U.C."/>
            <person name="Beiko R.G."/>
            <person name="Rosenstiel P."/>
            <person name="Hippler M."/>
            <person name="Laroche J."/>
        </authorList>
    </citation>
    <scope>NUCLEOTIDE SEQUENCE [LARGE SCALE GENOMIC DNA]</scope>
    <source>
        <strain evidence="3 4">CCMP1005</strain>
    </source>
</reference>
<feature type="coiled-coil region" evidence="1">
    <location>
        <begin position="762"/>
        <end position="796"/>
    </location>
</feature>
<dbReference type="Proteomes" id="UP000266841">
    <property type="component" value="Unassembled WGS sequence"/>
</dbReference>
<protein>
    <submittedName>
        <fullName evidence="3">Uncharacterized protein</fullName>
    </submittedName>
</protein>
<dbReference type="EMBL" id="AGNL01022398">
    <property type="protein sequence ID" value="EJK59749.1"/>
    <property type="molecule type" value="Genomic_DNA"/>
</dbReference>
<proteinExistence type="predicted"/>
<accession>K0S4K6</accession>
<feature type="compositionally biased region" description="Basic residues" evidence="2">
    <location>
        <begin position="811"/>
        <end position="820"/>
    </location>
</feature>